<dbReference type="EMBL" id="JBBPBN010000024">
    <property type="protein sequence ID" value="KAK9009763.1"/>
    <property type="molecule type" value="Genomic_DNA"/>
</dbReference>
<protein>
    <submittedName>
        <fullName evidence="2">Uncharacterized protein</fullName>
    </submittedName>
</protein>
<comment type="caution">
    <text evidence="2">The sequence shown here is derived from an EMBL/GenBank/DDBJ whole genome shotgun (WGS) entry which is preliminary data.</text>
</comment>
<dbReference type="InterPro" id="IPR025886">
    <property type="entry name" value="PP2-like"/>
</dbReference>
<sequence>MLSPDTNYGAYLVFKLRDQDTIGFRQRPVGLNVNPEGVASREERKVSLDPEDKPRHVRERGDGWMEVEMGEFFNERGNNGSVEFMLKQIDTSYPKQGLIIEGIEIRPKDIGS</sequence>
<evidence type="ECO:0000313" key="3">
    <source>
        <dbReference type="Proteomes" id="UP001396334"/>
    </source>
</evidence>
<evidence type="ECO:0000256" key="1">
    <source>
        <dbReference type="SAM" id="MobiDB-lite"/>
    </source>
</evidence>
<organism evidence="2 3">
    <name type="scientific">Hibiscus sabdariffa</name>
    <name type="common">roselle</name>
    <dbReference type="NCBI Taxonomy" id="183260"/>
    <lineage>
        <taxon>Eukaryota</taxon>
        <taxon>Viridiplantae</taxon>
        <taxon>Streptophyta</taxon>
        <taxon>Embryophyta</taxon>
        <taxon>Tracheophyta</taxon>
        <taxon>Spermatophyta</taxon>
        <taxon>Magnoliopsida</taxon>
        <taxon>eudicotyledons</taxon>
        <taxon>Gunneridae</taxon>
        <taxon>Pentapetalae</taxon>
        <taxon>rosids</taxon>
        <taxon>malvids</taxon>
        <taxon>Malvales</taxon>
        <taxon>Malvaceae</taxon>
        <taxon>Malvoideae</taxon>
        <taxon>Hibiscus</taxon>
    </lineage>
</organism>
<reference evidence="2 3" key="1">
    <citation type="journal article" date="2024" name="G3 (Bethesda)">
        <title>Genome assembly of Hibiscus sabdariffa L. provides insights into metabolisms of medicinal natural products.</title>
        <authorList>
            <person name="Kim T."/>
        </authorList>
    </citation>
    <scope>NUCLEOTIDE SEQUENCE [LARGE SCALE GENOMIC DNA]</scope>
    <source>
        <strain evidence="2">TK-2024</strain>
        <tissue evidence="2">Old leaves</tissue>
    </source>
</reference>
<name>A0ABR2R9Y8_9ROSI</name>
<keyword evidence="3" id="KW-1185">Reference proteome</keyword>
<gene>
    <name evidence="2" type="ORF">V6N11_036291</name>
</gene>
<proteinExistence type="predicted"/>
<feature type="region of interest" description="Disordered" evidence="1">
    <location>
        <begin position="35"/>
        <end position="57"/>
    </location>
</feature>
<dbReference type="PANTHER" id="PTHR32278">
    <property type="entry name" value="F-BOX DOMAIN-CONTAINING PROTEIN"/>
    <property type="match status" value="1"/>
</dbReference>
<dbReference type="PANTHER" id="PTHR32278:SF135">
    <property type="entry name" value="F-BOX PROTEIN PP2-B12"/>
    <property type="match status" value="1"/>
</dbReference>
<accession>A0ABR2R9Y8</accession>
<dbReference type="Pfam" id="PF14299">
    <property type="entry name" value="PP2"/>
    <property type="match status" value="1"/>
</dbReference>
<evidence type="ECO:0000313" key="2">
    <source>
        <dbReference type="EMBL" id="KAK9009763.1"/>
    </source>
</evidence>
<feature type="compositionally biased region" description="Basic and acidic residues" evidence="1">
    <location>
        <begin position="39"/>
        <end position="57"/>
    </location>
</feature>
<dbReference type="Proteomes" id="UP001396334">
    <property type="component" value="Unassembled WGS sequence"/>
</dbReference>